<proteinExistence type="predicted"/>
<protein>
    <recommendedName>
        <fullName evidence="1">Helicase C-terminal domain-containing protein</fullName>
    </recommendedName>
</protein>
<sequence length="164" mass="19063">MYAGYIREHFPDRPVFTVTGAIPFKRRQAIVSEFDSTINGVLVCTQQSLSSSVNIPSCNQIILESLQWNIPKMEQFYFRFIRLDSKDKKKVHFVTYEDSVEQNLMALVLTKERLNEFIKCGEVKEQAEIFNEFDISMSVIDSLLRRETDAEGKVRISWGRQLVT</sequence>
<dbReference type="SUPFAM" id="SSF52540">
    <property type="entry name" value="P-loop containing nucleoside triphosphate hydrolases"/>
    <property type="match status" value="1"/>
</dbReference>
<dbReference type="InterPro" id="IPR027417">
    <property type="entry name" value="P-loop_NTPase"/>
</dbReference>
<dbReference type="Proteomes" id="UP000014212">
    <property type="component" value="Unassembled WGS sequence"/>
</dbReference>
<comment type="caution">
    <text evidence="2">The sequence shown here is derived from an EMBL/GenBank/DDBJ whole genome shotgun (WGS) entry which is preliminary data.</text>
</comment>
<dbReference type="PATRIC" id="fig|1235787.3.peg.3359"/>
<accession>R9HZ50</accession>
<dbReference type="InterPro" id="IPR001650">
    <property type="entry name" value="Helicase_C-like"/>
</dbReference>
<evidence type="ECO:0000313" key="3">
    <source>
        <dbReference type="Proteomes" id="UP000014212"/>
    </source>
</evidence>
<dbReference type="EMBL" id="ASSO01000011">
    <property type="protein sequence ID" value="EOS06440.1"/>
    <property type="molecule type" value="Genomic_DNA"/>
</dbReference>
<organism evidence="2 3">
    <name type="scientific">Bacteroides uniformis dnLKV2</name>
    <dbReference type="NCBI Taxonomy" id="1235787"/>
    <lineage>
        <taxon>Bacteria</taxon>
        <taxon>Pseudomonadati</taxon>
        <taxon>Bacteroidota</taxon>
        <taxon>Bacteroidia</taxon>
        <taxon>Bacteroidales</taxon>
        <taxon>Bacteroidaceae</taxon>
        <taxon>Bacteroides</taxon>
    </lineage>
</organism>
<dbReference type="Pfam" id="PF00271">
    <property type="entry name" value="Helicase_C"/>
    <property type="match status" value="1"/>
</dbReference>
<dbReference type="HOGENOM" id="CLU_1615768_0_0_10"/>
<name>R9HZ50_BACUN</name>
<gene>
    <name evidence="2" type="ORF">C801_03306</name>
</gene>
<reference evidence="2 3" key="1">
    <citation type="submission" date="2013-04" db="EMBL/GenBank/DDBJ databases">
        <title>The Genome Sequence of Bacteroides uniformis dnLKV2.</title>
        <authorList>
            <consortium name="The Broad Institute Genomics Platform"/>
            <consortium name="The Broad Institute Genome Sequencing Center for Infectious Disease"/>
            <person name="Earl A."/>
            <person name="Xavier R."/>
            <person name="Kuhn K."/>
            <person name="Stappenbeck T."/>
            <person name="Walker B."/>
            <person name="Young S."/>
            <person name="Zeng Q."/>
            <person name="Gargeya S."/>
            <person name="Fitzgerald M."/>
            <person name="Haas B."/>
            <person name="Abouelleil A."/>
            <person name="Allen A.W."/>
            <person name="Alvarado L."/>
            <person name="Arachchi H.M."/>
            <person name="Berlin A.M."/>
            <person name="Chapman S.B."/>
            <person name="Gainer-Dewar J."/>
            <person name="Goldberg J."/>
            <person name="Griggs A."/>
            <person name="Gujja S."/>
            <person name="Hansen M."/>
            <person name="Howarth C."/>
            <person name="Imamovic A."/>
            <person name="Ireland A."/>
            <person name="Larimer J."/>
            <person name="McCowan C."/>
            <person name="Murphy C."/>
            <person name="Pearson M."/>
            <person name="Poon T.W."/>
            <person name="Priest M."/>
            <person name="Roberts A."/>
            <person name="Saif S."/>
            <person name="Shea T."/>
            <person name="Sisk P."/>
            <person name="Sykes S."/>
            <person name="Wortman J."/>
            <person name="Nusbaum C."/>
            <person name="Birren B."/>
        </authorList>
    </citation>
    <scope>NUCLEOTIDE SEQUENCE [LARGE SCALE GENOMIC DNA]</scope>
    <source>
        <strain evidence="3">dnLKV2</strain>
    </source>
</reference>
<dbReference type="Gene3D" id="3.40.50.300">
    <property type="entry name" value="P-loop containing nucleotide triphosphate hydrolases"/>
    <property type="match status" value="1"/>
</dbReference>
<feature type="domain" description="Helicase C-terminal" evidence="1">
    <location>
        <begin position="12"/>
        <end position="82"/>
    </location>
</feature>
<dbReference type="AlphaFoldDB" id="R9HZ50"/>
<evidence type="ECO:0000259" key="1">
    <source>
        <dbReference type="Pfam" id="PF00271"/>
    </source>
</evidence>
<evidence type="ECO:0000313" key="2">
    <source>
        <dbReference type="EMBL" id="EOS06440.1"/>
    </source>
</evidence>